<reference evidence="9" key="1">
    <citation type="submission" date="2018-05" db="EMBL/GenBank/DDBJ databases">
        <authorList>
            <person name="Li X."/>
        </authorList>
    </citation>
    <scope>NUCLEOTIDE SEQUENCE [LARGE SCALE GENOMIC DNA]</scope>
    <source>
        <strain evidence="9">YIM 73061</strain>
    </source>
</reference>
<dbReference type="PANTHER" id="PTHR30250">
    <property type="entry name" value="PST FAMILY PREDICTED COLANIC ACID TRANSPORTER"/>
    <property type="match status" value="1"/>
</dbReference>
<dbReference type="RefSeq" id="WP_111513416.1">
    <property type="nucleotide sequence ID" value="NZ_QFYR01000001.1"/>
</dbReference>
<feature type="transmembrane region" description="Helical" evidence="7">
    <location>
        <begin position="292"/>
        <end position="313"/>
    </location>
</feature>
<comment type="subcellular location">
    <subcellularLocation>
        <location evidence="1">Cell membrane</location>
        <topology evidence="1">Multi-pass membrane protein</topology>
    </subcellularLocation>
</comment>
<feature type="transmembrane region" description="Helical" evidence="7">
    <location>
        <begin position="88"/>
        <end position="114"/>
    </location>
</feature>
<dbReference type="Pfam" id="PF13440">
    <property type="entry name" value="Polysacc_synt_3"/>
    <property type="match status" value="1"/>
</dbReference>
<evidence type="ECO:0000256" key="4">
    <source>
        <dbReference type="ARBA" id="ARBA00022692"/>
    </source>
</evidence>
<comment type="similarity">
    <text evidence="2">Belongs to the polysaccharide synthase family.</text>
</comment>
<dbReference type="AlphaFoldDB" id="A0A328ATX3"/>
<evidence type="ECO:0000313" key="8">
    <source>
        <dbReference type="EMBL" id="RAK56964.1"/>
    </source>
</evidence>
<protein>
    <submittedName>
        <fullName evidence="8">Lipopolysaccharide biosynthesis protein</fullName>
    </submittedName>
</protein>
<feature type="transmembrane region" description="Helical" evidence="7">
    <location>
        <begin position="148"/>
        <end position="172"/>
    </location>
</feature>
<feature type="transmembrane region" description="Helical" evidence="7">
    <location>
        <begin position="333"/>
        <end position="355"/>
    </location>
</feature>
<dbReference type="CDD" id="cd13127">
    <property type="entry name" value="MATE_tuaB_like"/>
    <property type="match status" value="1"/>
</dbReference>
<feature type="transmembrane region" description="Helical" evidence="7">
    <location>
        <begin position="451"/>
        <end position="469"/>
    </location>
</feature>
<accession>A0A328ATX3</accession>
<feature type="transmembrane region" description="Helical" evidence="7">
    <location>
        <begin position="367"/>
        <end position="396"/>
    </location>
</feature>
<organism evidence="8 9">
    <name type="scientific">Phenylobacterium deserti</name>
    <dbReference type="NCBI Taxonomy" id="1914756"/>
    <lineage>
        <taxon>Bacteria</taxon>
        <taxon>Pseudomonadati</taxon>
        <taxon>Pseudomonadota</taxon>
        <taxon>Alphaproteobacteria</taxon>
        <taxon>Caulobacterales</taxon>
        <taxon>Caulobacteraceae</taxon>
        <taxon>Phenylobacterium</taxon>
    </lineage>
</organism>
<keyword evidence="3" id="KW-1003">Cell membrane</keyword>
<keyword evidence="4 7" id="KW-0812">Transmembrane</keyword>
<evidence type="ECO:0000256" key="2">
    <source>
        <dbReference type="ARBA" id="ARBA00007430"/>
    </source>
</evidence>
<evidence type="ECO:0000256" key="7">
    <source>
        <dbReference type="SAM" id="Phobius"/>
    </source>
</evidence>
<name>A0A328ATX3_9CAUL</name>
<feature type="transmembrane region" description="Helical" evidence="7">
    <location>
        <begin position="178"/>
        <end position="200"/>
    </location>
</feature>
<dbReference type="OrthoDB" id="7605542at2"/>
<keyword evidence="5 7" id="KW-1133">Transmembrane helix</keyword>
<dbReference type="PANTHER" id="PTHR30250:SF10">
    <property type="entry name" value="LIPOPOLYSACCHARIDE BIOSYNTHESIS PROTEIN WZXC"/>
    <property type="match status" value="1"/>
</dbReference>
<dbReference type="InterPro" id="IPR050833">
    <property type="entry name" value="Poly_Biosynth_Transport"/>
</dbReference>
<feature type="transmembrane region" description="Helical" evidence="7">
    <location>
        <begin position="20"/>
        <end position="44"/>
    </location>
</feature>
<evidence type="ECO:0000256" key="6">
    <source>
        <dbReference type="ARBA" id="ARBA00023136"/>
    </source>
</evidence>
<proteinExistence type="inferred from homology"/>
<evidence type="ECO:0000256" key="5">
    <source>
        <dbReference type="ARBA" id="ARBA00022989"/>
    </source>
</evidence>
<feature type="transmembrane region" description="Helical" evidence="7">
    <location>
        <begin position="120"/>
        <end position="136"/>
    </location>
</feature>
<keyword evidence="9" id="KW-1185">Reference proteome</keyword>
<keyword evidence="6 7" id="KW-0472">Membrane</keyword>
<feature type="transmembrane region" description="Helical" evidence="7">
    <location>
        <begin position="50"/>
        <end position="67"/>
    </location>
</feature>
<evidence type="ECO:0000256" key="1">
    <source>
        <dbReference type="ARBA" id="ARBA00004651"/>
    </source>
</evidence>
<dbReference type="EMBL" id="QFYR01000001">
    <property type="protein sequence ID" value="RAK56964.1"/>
    <property type="molecule type" value="Genomic_DNA"/>
</dbReference>
<dbReference type="Proteomes" id="UP000249725">
    <property type="component" value="Unassembled WGS sequence"/>
</dbReference>
<gene>
    <name evidence="8" type="ORF">DJ018_03065</name>
</gene>
<evidence type="ECO:0000313" key="9">
    <source>
        <dbReference type="Proteomes" id="UP000249725"/>
    </source>
</evidence>
<dbReference type="GO" id="GO:0005886">
    <property type="term" value="C:plasma membrane"/>
    <property type="evidence" value="ECO:0007669"/>
    <property type="project" value="UniProtKB-SubCell"/>
</dbReference>
<comment type="caution">
    <text evidence="8">The sequence shown here is derived from an EMBL/GenBank/DDBJ whole genome shotgun (WGS) entry which is preliminary data.</text>
</comment>
<sequence length="500" mass="53077">MPSSVREAPASRRVQAARGLGFTVVAQAWRVLLGLTSGVLLARLLAPSDFGLVAMAMTAMSLAVVLQDAGLNQATVQAERLEDGHVSALFWTTAGVSALVALLLAVSGPAIAAFYREPRVTALVAGFAGVLLLYGLQSQHMALLNRELRFKALAGLDAVAAGVGFAVGLATALAFRTYWALFLATLASALVTLAGSWILCRWRPSRPHFGGGLGSMLRFGAGVSGFQVMNFVSRNADNVLIGRVLGQSALGFYDRAYRLLLFPIQQVTIPMQKVMVPLLSRLRNEPEKYREAYCACVSLILALVQPGLVVLILHAPAVFTLLLGERWLPAAPIFAWLGVAGLHQPMMATLAWLFLSQGRGGDFFKYGLVTTVVTVAAFAIGLRWGAVGVAAAYAAAEYLKLPFTFWWAGRRGEVGQGELYRTAGPHWAGVAASAAAVLAWPSAAAFGWGDAALAVVLSYAAYLLVLVAFKAKRRLALEGLSLALSTVRGSLAKQTAQFTT</sequence>
<evidence type="ECO:0000256" key="3">
    <source>
        <dbReference type="ARBA" id="ARBA00022475"/>
    </source>
</evidence>